<dbReference type="NCBIfam" id="TIGR02574">
    <property type="entry name" value="stabl_TIGR02574"/>
    <property type="match status" value="1"/>
</dbReference>
<dbReference type="Pfam" id="PF09720">
    <property type="entry name" value="Unstab_antitox"/>
    <property type="match status" value="1"/>
</dbReference>
<comment type="caution">
    <text evidence="1">The sequence shown here is derived from an EMBL/GenBank/DDBJ whole genome shotgun (WGS) entry which is preliminary data.</text>
</comment>
<protein>
    <recommendedName>
        <fullName evidence="3">Antitoxin</fullName>
    </recommendedName>
</protein>
<dbReference type="InterPro" id="IPR013406">
    <property type="entry name" value="CHP02574_addiction_mod"/>
</dbReference>
<dbReference type="Proteomes" id="UP000032309">
    <property type="component" value="Unassembled WGS sequence"/>
</dbReference>
<dbReference type="RefSeq" id="WP_052563293.1">
    <property type="nucleotide sequence ID" value="NZ_BAFN01000001.1"/>
</dbReference>
<evidence type="ECO:0008006" key="3">
    <source>
        <dbReference type="Google" id="ProtNLM"/>
    </source>
</evidence>
<accession>A0ABQ0JWZ0</accession>
<evidence type="ECO:0000313" key="1">
    <source>
        <dbReference type="EMBL" id="GAN33226.1"/>
    </source>
</evidence>
<evidence type="ECO:0000313" key="2">
    <source>
        <dbReference type="Proteomes" id="UP000032309"/>
    </source>
</evidence>
<dbReference type="EMBL" id="BAFN01000001">
    <property type="protein sequence ID" value="GAN33226.1"/>
    <property type="molecule type" value="Genomic_DNA"/>
</dbReference>
<organism evidence="1 2">
    <name type="scientific">Candidatus Brocadia sinica JPN1</name>
    <dbReference type="NCBI Taxonomy" id="1197129"/>
    <lineage>
        <taxon>Bacteria</taxon>
        <taxon>Pseudomonadati</taxon>
        <taxon>Planctomycetota</taxon>
        <taxon>Candidatus Brocadiia</taxon>
        <taxon>Candidatus Brocadiales</taxon>
        <taxon>Candidatus Brocadiaceae</taxon>
        <taxon>Candidatus Brocadia</taxon>
    </lineage>
</organism>
<gene>
    <name evidence="1" type="ORF">BROSI_A1743</name>
</gene>
<name>A0ABQ0JWZ0_9BACT</name>
<sequence length="73" mass="8347">MKKITATDTLVLSIPERIQLVEDIWDTIAAEADSVELTEEEKKIVDERLAAYHRNPEIGSPWEEVLKRLTGNK</sequence>
<reference evidence="2" key="1">
    <citation type="journal article" date="2015" name="Genome Announc.">
        <title>Draft Genome Sequence of an Anaerobic Ammonium-Oxidizing Bacterium, "Candidatus Brocadia sinica".</title>
        <authorList>
            <person name="Oshiki M."/>
            <person name="Shinyako-Hata K."/>
            <person name="Satoh H."/>
            <person name="Okabe S."/>
        </authorList>
    </citation>
    <scope>NUCLEOTIDE SEQUENCE [LARGE SCALE GENOMIC DNA]</scope>
    <source>
        <strain evidence="2">JPN1</strain>
    </source>
</reference>
<proteinExistence type="predicted"/>
<keyword evidence="2" id="KW-1185">Reference proteome</keyword>